<organism evidence="1 2">
    <name type="scientific">Micromonospora sicca</name>
    <dbReference type="NCBI Taxonomy" id="2202420"/>
    <lineage>
        <taxon>Bacteria</taxon>
        <taxon>Bacillati</taxon>
        <taxon>Actinomycetota</taxon>
        <taxon>Actinomycetes</taxon>
        <taxon>Micromonosporales</taxon>
        <taxon>Micromonosporaceae</taxon>
        <taxon>Micromonospora</taxon>
    </lineage>
</organism>
<proteinExistence type="predicted"/>
<evidence type="ECO:0000313" key="1">
    <source>
        <dbReference type="EMBL" id="PWR14028.1"/>
    </source>
</evidence>
<dbReference type="AlphaFoldDB" id="A0A317DGY6"/>
<dbReference type="RefSeq" id="WP_109802721.1">
    <property type="nucleotide sequence ID" value="NZ_QGKS01000249.1"/>
</dbReference>
<sequence length="135" mass="15484">MAENARQTTLALAREARSQDRLEAAYRRLLAVATETTSFVTTADVVYPRDGKPPDIDEVADEVSILLLVYASEEMRDAYSSWMRDIQPLRDLLDEVPEDKAWYGWPEVADEFRDKADGIHRSLHELYVVARRELA</sequence>
<name>A0A317DGY6_9ACTN</name>
<comment type="caution">
    <text evidence="1">The sequence shown here is derived from an EMBL/GenBank/DDBJ whole genome shotgun (WGS) entry which is preliminary data.</text>
</comment>
<gene>
    <name evidence="1" type="ORF">DKT69_18160</name>
</gene>
<dbReference type="Proteomes" id="UP000246050">
    <property type="component" value="Unassembled WGS sequence"/>
</dbReference>
<reference evidence="1 2" key="1">
    <citation type="submission" date="2018-05" db="EMBL/GenBank/DDBJ databases">
        <title>Micromonosporas from Atacama Desert.</title>
        <authorList>
            <person name="Carro L."/>
            <person name="Golinska P."/>
            <person name="Klenk H.-P."/>
            <person name="Goodfellow M."/>
        </authorList>
    </citation>
    <scope>NUCLEOTIDE SEQUENCE [LARGE SCALE GENOMIC DNA]</scope>
    <source>
        <strain evidence="1 2">4G51</strain>
    </source>
</reference>
<protein>
    <submittedName>
        <fullName evidence="1">Uncharacterized protein</fullName>
    </submittedName>
</protein>
<evidence type="ECO:0000313" key="2">
    <source>
        <dbReference type="Proteomes" id="UP000246050"/>
    </source>
</evidence>
<accession>A0A317DGY6</accession>
<dbReference type="EMBL" id="QGKS01000249">
    <property type="protein sequence ID" value="PWR14028.1"/>
    <property type="molecule type" value="Genomic_DNA"/>
</dbReference>